<feature type="domain" description="SWIM-type" evidence="3">
    <location>
        <begin position="508"/>
        <end position="549"/>
    </location>
</feature>
<keyword evidence="2" id="KW-0175">Coiled coil</keyword>
<sequence>MNLTVAYRGRSGIFRRPDAFALSLAPNLRRDRVSFDGVLNHPVRFREAICALHDVVVSDLRHQPKDRSAYEAYLKEEAKRLERLQAAAREYTKDRALKEFPAERRESITKRYHQLKSTYWNAREKWGRYIQEHDWELFRLVVPMDPVITVAPDVLFFECFSADESSYGCLTVDRNGFRSDSDVSLGTTNVDYSWELYDHFQELRSYRRTEFRIDPTGFDVSTTRNNTDPATAYREEKIDLPPSWLRGFMQLQSAMSLPLLKVPMPAAMLYNLLSFLKRNRARKSPRALRFDLKPGEPVKIIIEPFEQVVTSPEAIYQGSKAETVRIWGRDRLQSLARLLPLVESAEVHLLGTGLPSFWSLNLGDMRFLLGLSGWTKNDWAGASALDALAPPVEPSADLIGRISAGFQKSPSMTFREAVTASGGSPAETAAGLNRLALLGQLIHDMPSKLYRWRSILPVSLSLSQISPDNPETIGATELVRRGQVTITRDEITPTGFRALTGNCPERPTEILIDKDQKITRGKCTCSFFYQFGIRRGPCRHMQALRTVALKGGGTPSLDQWFAGLNAGG</sequence>
<organism evidence="4">
    <name type="scientific">Tuwongella immobilis</name>
    <dbReference type="NCBI Taxonomy" id="692036"/>
    <lineage>
        <taxon>Bacteria</taxon>
        <taxon>Pseudomonadati</taxon>
        <taxon>Planctomycetota</taxon>
        <taxon>Planctomycetia</taxon>
        <taxon>Gemmatales</taxon>
        <taxon>Gemmataceae</taxon>
        <taxon>Tuwongella</taxon>
    </lineage>
</organism>
<dbReference type="GO" id="GO:0008270">
    <property type="term" value="F:zinc ion binding"/>
    <property type="evidence" value="ECO:0007669"/>
    <property type="project" value="UniProtKB-KW"/>
</dbReference>
<dbReference type="PROSITE" id="PS50966">
    <property type="entry name" value="ZF_SWIM"/>
    <property type="match status" value="1"/>
</dbReference>
<name>A0A6C2YQF1_9BACT</name>
<evidence type="ECO:0000313" key="4">
    <source>
        <dbReference type="EMBL" id="VIP03868.1"/>
    </source>
</evidence>
<keyword evidence="1" id="KW-0863">Zinc-finger</keyword>
<keyword evidence="5" id="KW-1185">Reference proteome</keyword>
<reference evidence="4" key="1">
    <citation type="submission" date="2019-04" db="EMBL/GenBank/DDBJ databases">
        <authorList>
            <consortium name="Science for Life Laboratories"/>
        </authorList>
    </citation>
    <scope>NUCLEOTIDE SEQUENCE</scope>
    <source>
        <strain evidence="4">MBLW1</strain>
    </source>
</reference>
<evidence type="ECO:0000256" key="2">
    <source>
        <dbReference type="SAM" id="Coils"/>
    </source>
</evidence>
<proteinExistence type="predicted"/>
<dbReference type="KEGG" id="tim:GMBLW1_00920"/>
<dbReference type="AlphaFoldDB" id="A0A6C2YQF1"/>
<dbReference type="RefSeq" id="WP_162659019.1">
    <property type="nucleotide sequence ID" value="NZ_LR593887.1"/>
</dbReference>
<keyword evidence="1" id="KW-0862">Zinc</keyword>
<keyword evidence="1" id="KW-0479">Metal-binding</keyword>
<evidence type="ECO:0000313" key="5">
    <source>
        <dbReference type="Proteomes" id="UP000464378"/>
    </source>
</evidence>
<dbReference type="EMBL" id="LR586016">
    <property type="protein sequence ID" value="VIP03868.1"/>
    <property type="molecule type" value="Genomic_DNA"/>
</dbReference>
<dbReference type="Proteomes" id="UP000464378">
    <property type="component" value="Chromosome"/>
</dbReference>
<dbReference type="InParanoid" id="A0A6C2YQF1"/>
<dbReference type="InterPro" id="IPR007527">
    <property type="entry name" value="Znf_SWIM"/>
</dbReference>
<protein>
    <submittedName>
        <fullName evidence="4">Zinc finger swim domain protein: Uncharacterized protein</fullName>
    </submittedName>
</protein>
<evidence type="ECO:0000256" key="1">
    <source>
        <dbReference type="PROSITE-ProRule" id="PRU00325"/>
    </source>
</evidence>
<accession>A0A6C2YQF1</accession>
<feature type="coiled-coil region" evidence="2">
    <location>
        <begin position="67"/>
        <end position="94"/>
    </location>
</feature>
<evidence type="ECO:0000259" key="3">
    <source>
        <dbReference type="PROSITE" id="PS50966"/>
    </source>
</evidence>
<gene>
    <name evidence="4" type="ORF">GMBLW1_00920</name>
</gene>
<dbReference type="EMBL" id="LR593887">
    <property type="protein sequence ID" value="VTS05103.1"/>
    <property type="molecule type" value="Genomic_DNA"/>
</dbReference>